<evidence type="ECO:0000313" key="1">
    <source>
        <dbReference type="EMBL" id="GGZ67379.1"/>
    </source>
</evidence>
<dbReference type="AlphaFoldDB" id="A0A8H9IGB1"/>
<reference evidence="1" key="1">
    <citation type="journal article" date="2014" name="Int. J. Syst. Evol. Microbiol.">
        <title>Complete genome sequence of Corynebacterium casei LMG S-19264T (=DSM 44701T), isolated from a smear-ripened cheese.</title>
        <authorList>
            <consortium name="US DOE Joint Genome Institute (JGI-PGF)"/>
            <person name="Walter F."/>
            <person name="Albersmeier A."/>
            <person name="Kalinowski J."/>
            <person name="Ruckert C."/>
        </authorList>
    </citation>
    <scope>NUCLEOTIDE SEQUENCE</scope>
    <source>
        <strain evidence="1">KCTC 32337</strain>
    </source>
</reference>
<name>A0A8H9IGB1_9ALTE</name>
<dbReference type="RefSeq" id="WP_191866297.1">
    <property type="nucleotide sequence ID" value="NZ_BMZC01000007.1"/>
</dbReference>
<dbReference type="NCBIfam" id="TIGR03011">
    <property type="entry name" value="sulf_tusB_dsrH"/>
    <property type="match status" value="1"/>
</dbReference>
<reference evidence="1" key="2">
    <citation type="submission" date="2020-09" db="EMBL/GenBank/DDBJ databases">
        <authorList>
            <person name="Sun Q."/>
            <person name="Kim S."/>
        </authorList>
    </citation>
    <scope>NUCLEOTIDE SEQUENCE</scope>
    <source>
        <strain evidence="1">KCTC 32337</strain>
    </source>
</reference>
<evidence type="ECO:0008006" key="3">
    <source>
        <dbReference type="Google" id="ProtNLM"/>
    </source>
</evidence>
<dbReference type="Proteomes" id="UP000622604">
    <property type="component" value="Unassembled WGS sequence"/>
</dbReference>
<dbReference type="SUPFAM" id="SSF75169">
    <property type="entry name" value="DsrEFH-like"/>
    <property type="match status" value="1"/>
</dbReference>
<accession>A0A8H9IGB1</accession>
<dbReference type="PANTHER" id="PTHR37526:SF1">
    <property type="entry name" value="PROTEIN TUSB"/>
    <property type="match status" value="1"/>
</dbReference>
<dbReference type="InterPro" id="IPR027396">
    <property type="entry name" value="DsrEFH-like"/>
</dbReference>
<sequence>MTLHIVTTSPFSNATFKSVFARCSDNDGIVLIQDGVYALNHADVVNQLTRLQQTLGVACFVLADDLIARANQALPATTNTDIIKRINMEDFVELTLNYKTTISW</sequence>
<evidence type="ECO:0000313" key="2">
    <source>
        <dbReference type="Proteomes" id="UP000622604"/>
    </source>
</evidence>
<comment type="caution">
    <text evidence="1">The sequence shown here is derived from an EMBL/GenBank/DDBJ whole genome shotgun (WGS) entry which is preliminary data.</text>
</comment>
<dbReference type="GO" id="GO:1990228">
    <property type="term" value="C:sulfurtransferase complex"/>
    <property type="evidence" value="ECO:0007669"/>
    <property type="project" value="TreeGrafter"/>
</dbReference>
<dbReference type="InterPro" id="IPR007215">
    <property type="entry name" value="Sulphur_relay_TusB/DsrH"/>
</dbReference>
<dbReference type="GO" id="GO:0002143">
    <property type="term" value="P:tRNA wobble position uridine thiolation"/>
    <property type="evidence" value="ECO:0007669"/>
    <property type="project" value="InterPro"/>
</dbReference>
<dbReference type="EMBL" id="BMZC01000007">
    <property type="protein sequence ID" value="GGZ67379.1"/>
    <property type="molecule type" value="Genomic_DNA"/>
</dbReference>
<dbReference type="PANTHER" id="PTHR37526">
    <property type="entry name" value="PROTEIN TUSB"/>
    <property type="match status" value="1"/>
</dbReference>
<proteinExistence type="predicted"/>
<protein>
    <recommendedName>
        <fullName evidence="3">tRNA 2-thiouridine synthesizing protein B</fullName>
    </recommendedName>
</protein>
<gene>
    <name evidence="1" type="ORF">GCM10011274_27410</name>
</gene>
<organism evidence="1 2">
    <name type="scientific">Paraglaciecola chathamensis</name>
    <dbReference type="NCBI Taxonomy" id="368405"/>
    <lineage>
        <taxon>Bacteria</taxon>
        <taxon>Pseudomonadati</taxon>
        <taxon>Pseudomonadota</taxon>
        <taxon>Gammaproteobacteria</taxon>
        <taxon>Alteromonadales</taxon>
        <taxon>Alteromonadaceae</taxon>
        <taxon>Paraglaciecola</taxon>
    </lineage>
</organism>
<dbReference type="Gene3D" id="3.40.1260.10">
    <property type="entry name" value="DsrEFH-like"/>
    <property type="match status" value="1"/>
</dbReference>
<dbReference type="Pfam" id="PF04077">
    <property type="entry name" value="DsrH"/>
    <property type="match status" value="1"/>
</dbReference>